<keyword evidence="1" id="KW-0472">Membrane</keyword>
<keyword evidence="1" id="KW-1133">Transmembrane helix</keyword>
<feature type="transmembrane region" description="Helical" evidence="1">
    <location>
        <begin position="39"/>
        <end position="57"/>
    </location>
</feature>
<accession>M2Y154</accession>
<keyword evidence="1" id="KW-0812">Transmembrane</keyword>
<dbReference type="AlphaFoldDB" id="M2Y154"/>
<organism evidence="2 3">
    <name type="scientific">Galdieria sulphuraria</name>
    <name type="common">Red alga</name>
    <dbReference type="NCBI Taxonomy" id="130081"/>
    <lineage>
        <taxon>Eukaryota</taxon>
        <taxon>Rhodophyta</taxon>
        <taxon>Bangiophyceae</taxon>
        <taxon>Galdieriales</taxon>
        <taxon>Galdieriaceae</taxon>
        <taxon>Galdieria</taxon>
    </lineage>
</organism>
<evidence type="ECO:0000313" key="3">
    <source>
        <dbReference type="Proteomes" id="UP000030680"/>
    </source>
</evidence>
<dbReference type="GeneID" id="17088333"/>
<gene>
    <name evidence="2" type="ORF">Gasu_29870</name>
</gene>
<proteinExistence type="predicted"/>
<dbReference type="EMBL" id="KB454507">
    <property type="protein sequence ID" value="EME29544.1"/>
    <property type="molecule type" value="Genomic_DNA"/>
</dbReference>
<sequence>MARILVEETELNRYFDTNSWKYDSLYTETTFSSYQNSSTWILCVVVLLSSLLLYYVWNCNKKLLEEIYSNNSRYRFRFVQKGSQIANTDPEVMSS</sequence>
<dbReference type="Proteomes" id="UP000030680">
    <property type="component" value="Unassembled WGS sequence"/>
</dbReference>
<protein>
    <submittedName>
        <fullName evidence="2">Uncharacterized protein</fullName>
    </submittedName>
</protein>
<dbReference type="KEGG" id="gsl:Gasu_29870"/>
<evidence type="ECO:0000256" key="1">
    <source>
        <dbReference type="SAM" id="Phobius"/>
    </source>
</evidence>
<keyword evidence="3" id="KW-1185">Reference proteome</keyword>
<name>M2Y154_GALSU</name>
<reference evidence="3" key="1">
    <citation type="journal article" date="2013" name="Science">
        <title>Gene transfer from bacteria and archaea facilitated evolution of an extremophilic eukaryote.</title>
        <authorList>
            <person name="Schonknecht G."/>
            <person name="Chen W.H."/>
            <person name="Ternes C.M."/>
            <person name="Barbier G.G."/>
            <person name="Shrestha R.P."/>
            <person name="Stanke M."/>
            <person name="Brautigam A."/>
            <person name="Baker B.J."/>
            <person name="Banfield J.F."/>
            <person name="Garavito R.M."/>
            <person name="Carr K."/>
            <person name="Wilkerson C."/>
            <person name="Rensing S.A."/>
            <person name="Gagneul D."/>
            <person name="Dickenson N.E."/>
            <person name="Oesterhelt C."/>
            <person name="Lercher M.J."/>
            <person name="Weber A.P."/>
        </authorList>
    </citation>
    <scope>NUCLEOTIDE SEQUENCE [LARGE SCALE GENOMIC DNA]</scope>
    <source>
        <strain evidence="3">074W</strain>
    </source>
</reference>
<dbReference type="OrthoDB" id="6500128at2759"/>
<dbReference type="Gramene" id="EME29544">
    <property type="protein sequence ID" value="EME29544"/>
    <property type="gene ID" value="Gasu_29870"/>
</dbReference>
<evidence type="ECO:0000313" key="2">
    <source>
        <dbReference type="EMBL" id="EME29544.1"/>
    </source>
</evidence>
<dbReference type="RefSeq" id="XP_005706064.1">
    <property type="nucleotide sequence ID" value="XM_005706007.1"/>
</dbReference>